<feature type="transmembrane region" description="Helical" evidence="1">
    <location>
        <begin position="6"/>
        <end position="25"/>
    </location>
</feature>
<dbReference type="AlphaFoldDB" id="A0AA39PBG8"/>
<organism evidence="2 3">
    <name type="scientific">Armillaria luteobubalina</name>
    <dbReference type="NCBI Taxonomy" id="153913"/>
    <lineage>
        <taxon>Eukaryota</taxon>
        <taxon>Fungi</taxon>
        <taxon>Dikarya</taxon>
        <taxon>Basidiomycota</taxon>
        <taxon>Agaricomycotina</taxon>
        <taxon>Agaricomycetes</taxon>
        <taxon>Agaricomycetidae</taxon>
        <taxon>Agaricales</taxon>
        <taxon>Marasmiineae</taxon>
        <taxon>Physalacriaceae</taxon>
        <taxon>Armillaria</taxon>
    </lineage>
</organism>
<sequence>MIAECILTVFYTAVIAIADILLACFGPIGRLPYRSSADVDDKTDDEIVGLCQTVPVDEWESRRPPRLTPDVVVKPVPKMDGEVGWPAEALAQDLIKNRTNIPVPPIRRVLNVDIDESFIVMDFIPGITLVAAWPTMGLWQKLRIAFILRSYVRQLRSIMHPRSQIPGPVLDGEQPAKCYASRIFGPVRPIKGPFPTSADLIRFFNKAMDRATLAEGYPHWAPLPDDGTLVYSHIDLALRNLILGEDGQLWLIDFATAGFYPTWFEYVNMVIDAKWEEGPEYDSIWWAIIPFVADPYFRTYKWISMVVPQYLGTA</sequence>
<protein>
    <recommendedName>
        <fullName evidence="4">Aminoglycoside phosphotransferase domain-containing protein</fullName>
    </recommendedName>
</protein>
<dbReference type="EMBL" id="JAUEPU010000074">
    <property type="protein sequence ID" value="KAK0481142.1"/>
    <property type="molecule type" value="Genomic_DNA"/>
</dbReference>
<accession>A0AA39PBG8</accession>
<reference evidence="2" key="1">
    <citation type="submission" date="2023-06" db="EMBL/GenBank/DDBJ databases">
        <authorList>
            <consortium name="Lawrence Berkeley National Laboratory"/>
            <person name="Ahrendt S."/>
            <person name="Sahu N."/>
            <person name="Indic B."/>
            <person name="Wong-Bajracharya J."/>
            <person name="Merenyi Z."/>
            <person name="Ke H.-M."/>
            <person name="Monk M."/>
            <person name="Kocsube S."/>
            <person name="Drula E."/>
            <person name="Lipzen A."/>
            <person name="Balint B."/>
            <person name="Henrissat B."/>
            <person name="Andreopoulos B."/>
            <person name="Martin F.M."/>
            <person name="Harder C.B."/>
            <person name="Rigling D."/>
            <person name="Ford K.L."/>
            <person name="Foster G.D."/>
            <person name="Pangilinan J."/>
            <person name="Papanicolaou A."/>
            <person name="Barry K."/>
            <person name="LaButti K."/>
            <person name="Viragh M."/>
            <person name="Koriabine M."/>
            <person name="Yan M."/>
            <person name="Riley R."/>
            <person name="Champramary S."/>
            <person name="Plett K.L."/>
            <person name="Tsai I.J."/>
            <person name="Slot J."/>
            <person name="Sipos G."/>
            <person name="Plett J."/>
            <person name="Nagy L.G."/>
            <person name="Grigoriev I.V."/>
        </authorList>
    </citation>
    <scope>NUCLEOTIDE SEQUENCE</scope>
    <source>
        <strain evidence="2">HWK02</strain>
    </source>
</reference>
<evidence type="ECO:0000256" key="1">
    <source>
        <dbReference type="SAM" id="Phobius"/>
    </source>
</evidence>
<dbReference type="PANTHER" id="PTHR21310">
    <property type="entry name" value="AMINOGLYCOSIDE PHOSPHOTRANSFERASE-RELATED-RELATED"/>
    <property type="match status" value="1"/>
</dbReference>
<comment type="caution">
    <text evidence="2">The sequence shown here is derived from an EMBL/GenBank/DDBJ whole genome shotgun (WGS) entry which is preliminary data.</text>
</comment>
<proteinExistence type="predicted"/>
<gene>
    <name evidence="2" type="ORF">EDD18DRAFT_1113138</name>
</gene>
<dbReference type="PANTHER" id="PTHR21310:SF15">
    <property type="entry name" value="AMINOGLYCOSIDE PHOSPHOTRANSFERASE DOMAIN-CONTAINING PROTEIN"/>
    <property type="match status" value="1"/>
</dbReference>
<name>A0AA39PBG8_9AGAR</name>
<dbReference type="SUPFAM" id="SSF56112">
    <property type="entry name" value="Protein kinase-like (PK-like)"/>
    <property type="match status" value="1"/>
</dbReference>
<dbReference type="Proteomes" id="UP001175228">
    <property type="component" value="Unassembled WGS sequence"/>
</dbReference>
<evidence type="ECO:0008006" key="4">
    <source>
        <dbReference type="Google" id="ProtNLM"/>
    </source>
</evidence>
<keyword evidence="1" id="KW-0812">Transmembrane</keyword>
<dbReference type="InterPro" id="IPR011009">
    <property type="entry name" value="Kinase-like_dom_sf"/>
</dbReference>
<dbReference type="InterPro" id="IPR051678">
    <property type="entry name" value="AGP_Transferase"/>
</dbReference>
<evidence type="ECO:0000313" key="2">
    <source>
        <dbReference type="EMBL" id="KAK0481142.1"/>
    </source>
</evidence>
<keyword evidence="3" id="KW-1185">Reference proteome</keyword>
<keyword evidence="1" id="KW-0472">Membrane</keyword>
<keyword evidence="1" id="KW-1133">Transmembrane helix</keyword>
<evidence type="ECO:0000313" key="3">
    <source>
        <dbReference type="Proteomes" id="UP001175228"/>
    </source>
</evidence>
<dbReference type="Gene3D" id="3.90.1200.10">
    <property type="match status" value="1"/>
</dbReference>